<accession>A0A9J5XFC3</accession>
<dbReference type="AlphaFoldDB" id="A0A9J5XFC3"/>
<dbReference type="EMBL" id="JACXVP010000009">
    <property type="protein sequence ID" value="KAG5585886.1"/>
    <property type="molecule type" value="Genomic_DNA"/>
</dbReference>
<evidence type="ECO:0000313" key="2">
    <source>
        <dbReference type="Proteomes" id="UP000824120"/>
    </source>
</evidence>
<proteinExistence type="predicted"/>
<comment type="caution">
    <text evidence="1">The sequence shown here is derived from an EMBL/GenBank/DDBJ whole genome shotgun (WGS) entry which is preliminary data.</text>
</comment>
<evidence type="ECO:0000313" key="1">
    <source>
        <dbReference type="EMBL" id="KAG5585886.1"/>
    </source>
</evidence>
<dbReference type="Proteomes" id="UP000824120">
    <property type="component" value="Chromosome 9"/>
</dbReference>
<name>A0A9J5XFC3_SOLCO</name>
<organism evidence="1 2">
    <name type="scientific">Solanum commersonii</name>
    <name type="common">Commerson's wild potato</name>
    <name type="synonym">Commerson's nightshade</name>
    <dbReference type="NCBI Taxonomy" id="4109"/>
    <lineage>
        <taxon>Eukaryota</taxon>
        <taxon>Viridiplantae</taxon>
        <taxon>Streptophyta</taxon>
        <taxon>Embryophyta</taxon>
        <taxon>Tracheophyta</taxon>
        <taxon>Spermatophyta</taxon>
        <taxon>Magnoliopsida</taxon>
        <taxon>eudicotyledons</taxon>
        <taxon>Gunneridae</taxon>
        <taxon>Pentapetalae</taxon>
        <taxon>asterids</taxon>
        <taxon>lamiids</taxon>
        <taxon>Solanales</taxon>
        <taxon>Solanaceae</taxon>
        <taxon>Solanoideae</taxon>
        <taxon>Solaneae</taxon>
        <taxon>Solanum</taxon>
    </lineage>
</organism>
<gene>
    <name evidence="1" type="ORF">H5410_046320</name>
</gene>
<protein>
    <submittedName>
        <fullName evidence="1">Uncharacterized protein</fullName>
    </submittedName>
</protein>
<sequence>MQIIQNPKGKVKKDREGVKKVPDLLGAVVDVSTDNVWVTGYTTVSIRSSKSLNMPSSLLSCVSSASIDITSLLVSLSDSACAASSPCTSLVVSGASLSSALFISEVKSVDLR</sequence>
<keyword evidence="2" id="KW-1185">Reference proteome</keyword>
<reference evidence="1 2" key="1">
    <citation type="submission" date="2020-09" db="EMBL/GenBank/DDBJ databases">
        <title>De no assembly of potato wild relative species, Solanum commersonii.</title>
        <authorList>
            <person name="Cho K."/>
        </authorList>
    </citation>
    <scope>NUCLEOTIDE SEQUENCE [LARGE SCALE GENOMIC DNA]</scope>
    <source>
        <strain evidence="1">LZ3.2</strain>
        <tissue evidence="1">Leaf</tissue>
    </source>
</reference>